<dbReference type="GO" id="GO:0005524">
    <property type="term" value="F:ATP binding"/>
    <property type="evidence" value="ECO:0007669"/>
    <property type="project" value="UniProtKB-UniRule"/>
</dbReference>
<feature type="binding site" evidence="11">
    <location>
        <position position="274"/>
    </location>
    <ligand>
        <name>ATP</name>
        <dbReference type="ChEBI" id="CHEBI:30616"/>
    </ligand>
</feature>
<evidence type="ECO:0000256" key="10">
    <source>
        <dbReference type="ARBA" id="ARBA00023180"/>
    </source>
</evidence>
<dbReference type="Gene3D" id="1.10.510.10">
    <property type="entry name" value="Transferase(Phosphotransferase) domain 1"/>
    <property type="match status" value="1"/>
</dbReference>
<organism evidence="14 15">
    <name type="scientific">Ceratodon purpureus</name>
    <name type="common">Fire moss</name>
    <name type="synonym">Dicranum purpureum</name>
    <dbReference type="NCBI Taxonomy" id="3225"/>
    <lineage>
        <taxon>Eukaryota</taxon>
        <taxon>Viridiplantae</taxon>
        <taxon>Streptophyta</taxon>
        <taxon>Embryophyta</taxon>
        <taxon>Bryophyta</taxon>
        <taxon>Bryophytina</taxon>
        <taxon>Bryopsida</taxon>
        <taxon>Dicranidae</taxon>
        <taxon>Pseudoditrichales</taxon>
        <taxon>Ditrichaceae</taxon>
        <taxon>Ceratodon</taxon>
    </lineage>
</organism>
<dbReference type="PROSITE" id="PS00107">
    <property type="entry name" value="PROTEIN_KINASE_ATP"/>
    <property type="match status" value="1"/>
</dbReference>
<keyword evidence="4" id="KW-0732">Signal</keyword>
<reference evidence="14" key="1">
    <citation type="submission" date="2020-06" db="EMBL/GenBank/DDBJ databases">
        <title>WGS assembly of Ceratodon purpureus strain R40.</title>
        <authorList>
            <person name="Carey S.B."/>
            <person name="Jenkins J."/>
            <person name="Shu S."/>
            <person name="Lovell J.T."/>
            <person name="Sreedasyam A."/>
            <person name="Maumus F."/>
            <person name="Tiley G.P."/>
            <person name="Fernandez-Pozo N."/>
            <person name="Barry K."/>
            <person name="Chen C."/>
            <person name="Wang M."/>
            <person name="Lipzen A."/>
            <person name="Daum C."/>
            <person name="Saski C.A."/>
            <person name="Payton A.C."/>
            <person name="Mcbreen J.C."/>
            <person name="Conrad R.E."/>
            <person name="Kollar L.M."/>
            <person name="Olsson S."/>
            <person name="Huttunen S."/>
            <person name="Landis J.B."/>
            <person name="Wickett N.J."/>
            <person name="Johnson M.G."/>
            <person name="Rensing S.A."/>
            <person name="Grimwood J."/>
            <person name="Schmutz J."/>
            <person name="Mcdaniel S.F."/>
        </authorList>
    </citation>
    <scope>NUCLEOTIDE SEQUENCE</scope>
    <source>
        <strain evidence="14">R40</strain>
    </source>
</reference>
<evidence type="ECO:0000256" key="5">
    <source>
        <dbReference type="ARBA" id="ARBA00022741"/>
    </source>
</evidence>
<keyword evidence="8" id="KW-0472">Membrane</keyword>
<accession>A0A8T0I280</accession>
<name>A0A8T0I280_CERPU</name>
<dbReference type="PANTHER" id="PTHR27007">
    <property type="match status" value="1"/>
</dbReference>
<dbReference type="SUPFAM" id="SSF56112">
    <property type="entry name" value="Protein kinase-like (PK-like)"/>
    <property type="match status" value="1"/>
</dbReference>
<evidence type="ECO:0000256" key="7">
    <source>
        <dbReference type="ARBA" id="ARBA00022989"/>
    </source>
</evidence>
<evidence type="ECO:0000256" key="6">
    <source>
        <dbReference type="ARBA" id="ARBA00022840"/>
    </source>
</evidence>
<proteinExistence type="predicted"/>
<dbReference type="EMBL" id="CM026425">
    <property type="protein sequence ID" value="KAG0577034.1"/>
    <property type="molecule type" value="Genomic_DNA"/>
</dbReference>
<dbReference type="EMBL" id="CM026425">
    <property type="protein sequence ID" value="KAG0577035.1"/>
    <property type="molecule type" value="Genomic_DNA"/>
</dbReference>
<dbReference type="Pfam" id="PF00069">
    <property type="entry name" value="Pkinase"/>
    <property type="match status" value="1"/>
</dbReference>
<feature type="domain" description="Protein kinase" evidence="13">
    <location>
        <begin position="244"/>
        <end position="566"/>
    </location>
</feature>
<evidence type="ECO:0000259" key="13">
    <source>
        <dbReference type="PROSITE" id="PS50011"/>
    </source>
</evidence>
<evidence type="ECO:0000256" key="8">
    <source>
        <dbReference type="ARBA" id="ARBA00023136"/>
    </source>
</evidence>
<keyword evidence="2" id="KW-1003">Cell membrane</keyword>
<sequence length="621" mass="69959">MEIRSYILQYFFLTTSFISLVEGNSTQINLTHLSANDSTDVSRVVKYNNKNHLLNNKLVATSAETCALLMYGNAVLASINLCGNKTDDCPYLSNGGSFTAWIDVTLERTLQVWLISGSYSQAQRPLQPLVEYPNFTLPIGTAENVSLFFRRRSCKDQIGTHEISTWIVNVSTPIPKAIPFSNKDKSWKHPTIGGSGVGGIVGTFLIIGLLSFCLATHHPSKDIKDCLGRSVFLYKELCTATNYFNKKELLGKGGFGTVYRGCLERFDNTLVAIKRINYDSKYAHKTFRAEISCLSEIKHENVVELLGWCHERGRLLLVYEYMSNGSLHEWLHDNCKCKPPLSWKLRQTILEGIATAIEYLHTKCPLCILHRNIKSSNVLLDANFVAHLGDFGLARLLDHQKQYKTTISTGYLEYMAPEMPYTGKATKESDVYSFGILVLEVICGRHPLDKKAVEPEELVLLYSCWRAHEAGTLLDMADPRLFQTSQPSRLNSSLRNESIGGTESPSSSTEHRYSSLSKLVIEDDVQVKMMIIKNLLHLGLLCCLPNPKARPTIEMVIQVLKQIGYIDNVDFVITNLKENLQQKVFTPMENCRWAIAWCMKPLIYAKSGFFNEIWTASYGPA</sequence>
<evidence type="ECO:0000313" key="14">
    <source>
        <dbReference type="EMBL" id="KAG0577035.1"/>
    </source>
</evidence>
<feature type="compositionally biased region" description="Polar residues" evidence="12">
    <location>
        <begin position="487"/>
        <end position="508"/>
    </location>
</feature>
<dbReference type="EMBL" id="CM026425">
    <property type="protein sequence ID" value="KAG0577033.1"/>
    <property type="molecule type" value="Genomic_DNA"/>
</dbReference>
<evidence type="ECO:0000256" key="11">
    <source>
        <dbReference type="PROSITE-ProRule" id="PRU10141"/>
    </source>
</evidence>
<evidence type="ECO:0000313" key="15">
    <source>
        <dbReference type="Proteomes" id="UP000822688"/>
    </source>
</evidence>
<keyword evidence="6 11" id="KW-0067">ATP-binding</keyword>
<dbReference type="AlphaFoldDB" id="A0A8T0I280"/>
<keyword evidence="3" id="KW-0812">Transmembrane</keyword>
<dbReference type="Proteomes" id="UP000822688">
    <property type="component" value="Chromosome 5"/>
</dbReference>
<keyword evidence="7" id="KW-1133">Transmembrane helix</keyword>
<evidence type="ECO:0000256" key="9">
    <source>
        <dbReference type="ARBA" id="ARBA00023170"/>
    </source>
</evidence>
<evidence type="ECO:0000256" key="2">
    <source>
        <dbReference type="ARBA" id="ARBA00022475"/>
    </source>
</evidence>
<evidence type="ECO:0000256" key="3">
    <source>
        <dbReference type="ARBA" id="ARBA00022692"/>
    </source>
</evidence>
<dbReference type="GO" id="GO:0004672">
    <property type="term" value="F:protein kinase activity"/>
    <property type="evidence" value="ECO:0007669"/>
    <property type="project" value="InterPro"/>
</dbReference>
<dbReference type="FunFam" id="3.30.200.20:FF:000162">
    <property type="entry name" value="Adenine nucleotide alpha hydrolase-like domain kinase"/>
    <property type="match status" value="1"/>
</dbReference>
<dbReference type="InterPro" id="IPR000719">
    <property type="entry name" value="Prot_kinase_dom"/>
</dbReference>
<evidence type="ECO:0000256" key="4">
    <source>
        <dbReference type="ARBA" id="ARBA00022729"/>
    </source>
</evidence>
<dbReference type="InterPro" id="IPR050528">
    <property type="entry name" value="L-type_Lectin-RKs"/>
</dbReference>
<dbReference type="InterPro" id="IPR017441">
    <property type="entry name" value="Protein_kinase_ATP_BS"/>
</dbReference>
<keyword evidence="10" id="KW-0325">Glycoprotein</keyword>
<evidence type="ECO:0000256" key="12">
    <source>
        <dbReference type="SAM" id="MobiDB-lite"/>
    </source>
</evidence>
<evidence type="ECO:0000256" key="1">
    <source>
        <dbReference type="ARBA" id="ARBA00004251"/>
    </source>
</evidence>
<feature type="region of interest" description="Disordered" evidence="12">
    <location>
        <begin position="487"/>
        <end position="510"/>
    </location>
</feature>
<keyword evidence="9" id="KW-0675">Receptor</keyword>
<dbReference type="FunFam" id="1.10.510.10:FF:000240">
    <property type="entry name" value="Lectin-domain containing receptor kinase A4.3"/>
    <property type="match status" value="1"/>
</dbReference>
<protein>
    <recommendedName>
        <fullName evidence="13">Protein kinase domain-containing protein</fullName>
    </recommendedName>
</protein>
<comment type="caution">
    <text evidence="14">The sequence shown here is derived from an EMBL/GenBank/DDBJ whole genome shotgun (WGS) entry which is preliminary data.</text>
</comment>
<keyword evidence="5 11" id="KW-0547">Nucleotide-binding</keyword>
<dbReference type="GO" id="GO:0002229">
    <property type="term" value="P:defense response to oomycetes"/>
    <property type="evidence" value="ECO:0007669"/>
    <property type="project" value="UniProtKB-ARBA"/>
</dbReference>
<dbReference type="PROSITE" id="PS50011">
    <property type="entry name" value="PROTEIN_KINASE_DOM"/>
    <property type="match status" value="1"/>
</dbReference>
<comment type="subcellular location">
    <subcellularLocation>
        <location evidence="1">Cell membrane</location>
        <topology evidence="1">Single-pass type I membrane protein</topology>
    </subcellularLocation>
</comment>
<dbReference type="GO" id="GO:0005886">
    <property type="term" value="C:plasma membrane"/>
    <property type="evidence" value="ECO:0007669"/>
    <property type="project" value="UniProtKB-SubCell"/>
</dbReference>
<keyword evidence="15" id="KW-1185">Reference proteome</keyword>
<dbReference type="Gene3D" id="3.30.200.20">
    <property type="entry name" value="Phosphorylase Kinase, domain 1"/>
    <property type="match status" value="1"/>
</dbReference>
<gene>
    <name evidence="14" type="ORF">KC19_5G126500</name>
</gene>
<dbReference type="InterPro" id="IPR011009">
    <property type="entry name" value="Kinase-like_dom_sf"/>
</dbReference>